<organism evidence="1 2">
    <name type="scientific">Necator americanus</name>
    <name type="common">Human hookworm</name>
    <dbReference type="NCBI Taxonomy" id="51031"/>
    <lineage>
        <taxon>Eukaryota</taxon>
        <taxon>Metazoa</taxon>
        <taxon>Ecdysozoa</taxon>
        <taxon>Nematoda</taxon>
        <taxon>Chromadorea</taxon>
        <taxon>Rhabditida</taxon>
        <taxon>Rhabditina</taxon>
        <taxon>Rhabditomorpha</taxon>
        <taxon>Strongyloidea</taxon>
        <taxon>Ancylostomatidae</taxon>
        <taxon>Bunostominae</taxon>
        <taxon>Necator</taxon>
    </lineage>
</organism>
<evidence type="ECO:0000313" key="1">
    <source>
        <dbReference type="EMBL" id="ETN83476.1"/>
    </source>
</evidence>
<reference evidence="2" key="1">
    <citation type="journal article" date="2014" name="Nat. Genet.">
        <title>Genome of the human hookworm Necator americanus.</title>
        <authorList>
            <person name="Tang Y.T."/>
            <person name="Gao X."/>
            <person name="Rosa B.A."/>
            <person name="Abubucker S."/>
            <person name="Hallsworth-Pepin K."/>
            <person name="Martin J."/>
            <person name="Tyagi R."/>
            <person name="Heizer E."/>
            <person name="Zhang X."/>
            <person name="Bhonagiri-Palsikar V."/>
            <person name="Minx P."/>
            <person name="Warren W.C."/>
            <person name="Wang Q."/>
            <person name="Zhan B."/>
            <person name="Hotez P.J."/>
            <person name="Sternberg P.W."/>
            <person name="Dougall A."/>
            <person name="Gaze S.T."/>
            <person name="Mulvenna J."/>
            <person name="Sotillo J."/>
            <person name="Ranganathan S."/>
            <person name="Rabelo E.M."/>
            <person name="Wilson R.K."/>
            <person name="Felgner P.L."/>
            <person name="Bethony J."/>
            <person name="Hawdon J.M."/>
            <person name="Gasser R.B."/>
            <person name="Loukas A."/>
            <person name="Mitreva M."/>
        </authorList>
    </citation>
    <scope>NUCLEOTIDE SEQUENCE [LARGE SCALE GENOMIC DNA]</scope>
</reference>
<sequence length="234" mass="26315">MAVSKFFSSFGVQRFQDILLREFVDIEIFTDLAECCTNASNPYDGCIHSCKHRRRQNPEKFSLQVFPVRFHSLRKSHGCALTLSVKMARITRFLVCLLLAVVGLLNASPKQHVFGFGKRGGEALGDPEVDWNAMSKRLSNGKFMMGFGKRGLNKQFTMGFGKRVPADEELLSEDYIDQSGRTSLLTKGLGKRLYGLNDLPGLRTIQYMGLGKRSVLSREVAANLRRFNLGLGRR</sequence>
<evidence type="ECO:0000313" key="2">
    <source>
        <dbReference type="Proteomes" id="UP000053676"/>
    </source>
</evidence>
<name>W2TQS8_NECAM</name>
<proteinExistence type="predicted"/>
<keyword evidence="2" id="KW-1185">Reference proteome</keyword>
<protein>
    <submittedName>
        <fullName evidence="1">Uncharacterized protein</fullName>
    </submittedName>
</protein>
<dbReference type="OrthoDB" id="10067964at2759"/>
<dbReference type="AlphaFoldDB" id="W2TQS8"/>
<dbReference type="EMBL" id="KI658196">
    <property type="protein sequence ID" value="ETN83476.1"/>
    <property type="molecule type" value="Genomic_DNA"/>
</dbReference>
<dbReference type="GeneID" id="25341823"/>
<dbReference type="Proteomes" id="UP000053676">
    <property type="component" value="Unassembled WGS sequence"/>
</dbReference>
<dbReference type="CTD" id="25341823"/>
<gene>
    <name evidence="1" type="ORF">NECAME_01783</name>
</gene>
<dbReference type="KEGG" id="nai:NECAME_01783"/>
<accession>W2TQS8</accession>